<comment type="cofactor">
    <cofactor evidence="15">
        <name>Mg(2+)</name>
        <dbReference type="ChEBI" id="CHEBI:18420"/>
    </cofactor>
    <cofactor evidence="15">
        <name>Mn(2+)</name>
        <dbReference type="ChEBI" id="CHEBI:29035"/>
    </cofactor>
    <text evidence="15">Binds 2 magnesium or manganese ions per subunit.</text>
</comment>
<feature type="binding site" evidence="15">
    <location>
        <position position="310"/>
    </location>
    <ligand>
        <name>Mg(2+)</name>
        <dbReference type="ChEBI" id="CHEBI:18420"/>
        <label>1</label>
    </ligand>
</feature>
<protein>
    <recommendedName>
        <fullName evidence="12">D-alanine--D-alanine ligase</fullName>
        <ecNumber evidence="12">6.3.2.4</ecNumber>
    </recommendedName>
    <alternativeName>
        <fullName evidence="12">D-Ala-D-Ala ligase</fullName>
    </alternativeName>
    <alternativeName>
        <fullName evidence="12">D-alanylalanine synthetase</fullName>
    </alternativeName>
</protein>
<evidence type="ECO:0000256" key="14">
    <source>
        <dbReference type="PIRSR" id="PIRSR039102-2"/>
    </source>
</evidence>
<evidence type="ECO:0000256" key="7">
    <source>
        <dbReference type="ARBA" id="ARBA00022842"/>
    </source>
</evidence>
<dbReference type="PROSITE" id="PS00843">
    <property type="entry name" value="DALA_DALA_LIGASE_1"/>
    <property type="match status" value="1"/>
</dbReference>
<evidence type="ECO:0000256" key="9">
    <source>
        <dbReference type="ARBA" id="ARBA00022984"/>
    </source>
</evidence>
<dbReference type="InterPro" id="IPR011095">
    <property type="entry name" value="Dala_Dala_lig_C"/>
</dbReference>
<feature type="active site" evidence="13">
    <location>
        <position position="182"/>
    </location>
</feature>
<evidence type="ECO:0000313" key="19">
    <source>
        <dbReference type="Proteomes" id="UP000530850"/>
    </source>
</evidence>
<dbReference type="InterPro" id="IPR016185">
    <property type="entry name" value="PreATP-grasp_dom_sf"/>
</dbReference>
<keyword evidence="5 14" id="KW-0547">Nucleotide-binding</keyword>
<dbReference type="Proteomes" id="UP000530850">
    <property type="component" value="Unassembled WGS sequence"/>
</dbReference>
<feature type="active site" evidence="13">
    <location>
        <position position="321"/>
    </location>
</feature>
<evidence type="ECO:0000256" key="13">
    <source>
        <dbReference type="PIRSR" id="PIRSR039102-1"/>
    </source>
</evidence>
<dbReference type="GO" id="GO:0005524">
    <property type="term" value="F:ATP binding"/>
    <property type="evidence" value="ECO:0007669"/>
    <property type="project" value="UniProtKB-UniRule"/>
</dbReference>
<evidence type="ECO:0000256" key="3">
    <source>
        <dbReference type="ARBA" id="ARBA00022598"/>
    </source>
</evidence>
<accession>A0A7W5D156</accession>
<dbReference type="Pfam" id="PF01820">
    <property type="entry name" value="Dala_Dala_lig_N"/>
    <property type="match status" value="1"/>
</dbReference>
<evidence type="ECO:0000256" key="8">
    <source>
        <dbReference type="ARBA" id="ARBA00022960"/>
    </source>
</evidence>
<evidence type="ECO:0000256" key="6">
    <source>
        <dbReference type="ARBA" id="ARBA00022840"/>
    </source>
</evidence>
<dbReference type="InterPro" id="IPR005905">
    <property type="entry name" value="D_ala_D_ala"/>
</dbReference>
<dbReference type="GO" id="GO:0008716">
    <property type="term" value="F:D-alanine-D-alanine ligase activity"/>
    <property type="evidence" value="ECO:0007669"/>
    <property type="project" value="UniProtKB-UniRule"/>
</dbReference>
<evidence type="ECO:0000256" key="16">
    <source>
        <dbReference type="PROSITE-ProRule" id="PRU00409"/>
    </source>
</evidence>
<dbReference type="InterPro" id="IPR000291">
    <property type="entry name" value="D-Ala_lig_Van_CS"/>
</dbReference>
<dbReference type="Gene3D" id="3.40.50.20">
    <property type="match status" value="1"/>
</dbReference>
<proteinExistence type="inferred from homology"/>
<keyword evidence="4 15" id="KW-0479">Metal-binding</keyword>
<dbReference type="InterPro" id="IPR011761">
    <property type="entry name" value="ATP-grasp"/>
</dbReference>
<dbReference type="GO" id="GO:0009252">
    <property type="term" value="P:peptidoglycan biosynthetic process"/>
    <property type="evidence" value="ECO:0007669"/>
    <property type="project" value="UniProtKB-UniRule"/>
</dbReference>
<keyword evidence="10 15" id="KW-0464">Manganese</keyword>
<name>A0A7W5D156_9ACTN</name>
<evidence type="ECO:0000259" key="17">
    <source>
        <dbReference type="PROSITE" id="PS50975"/>
    </source>
</evidence>
<keyword evidence="11 12" id="KW-0961">Cell wall biogenesis/degradation</keyword>
<comment type="cofactor">
    <cofactor evidence="1">
        <name>Mn(2+)</name>
        <dbReference type="ChEBI" id="CHEBI:29035"/>
    </cofactor>
</comment>
<dbReference type="PIRSF" id="PIRSF039102">
    <property type="entry name" value="Ddl/VanB"/>
    <property type="match status" value="1"/>
</dbReference>
<evidence type="ECO:0000313" key="18">
    <source>
        <dbReference type="EMBL" id="MBB3170772.1"/>
    </source>
</evidence>
<evidence type="ECO:0000256" key="11">
    <source>
        <dbReference type="ARBA" id="ARBA00023316"/>
    </source>
</evidence>
<keyword evidence="12" id="KW-0963">Cytoplasm</keyword>
<feature type="domain" description="ATP-grasp" evidence="17">
    <location>
        <begin position="144"/>
        <end position="343"/>
    </location>
</feature>
<organism evidence="18 19">
    <name type="scientific">Parvibacter caecicola</name>
    <dbReference type="NCBI Taxonomy" id="747645"/>
    <lineage>
        <taxon>Bacteria</taxon>
        <taxon>Bacillati</taxon>
        <taxon>Actinomycetota</taxon>
        <taxon>Coriobacteriia</taxon>
        <taxon>Coriobacteriales</taxon>
        <taxon>Coriobacteriaceae</taxon>
        <taxon>Parvibacter</taxon>
    </lineage>
</organism>
<feature type="binding site" evidence="15">
    <location>
        <position position="310"/>
    </location>
    <ligand>
        <name>Mg(2+)</name>
        <dbReference type="ChEBI" id="CHEBI:18420"/>
        <label>2</label>
    </ligand>
</feature>
<dbReference type="SUPFAM" id="SSF52440">
    <property type="entry name" value="PreATP-grasp domain"/>
    <property type="match status" value="1"/>
</dbReference>
<dbReference type="EC" id="6.3.2.4" evidence="12"/>
<dbReference type="AlphaFoldDB" id="A0A7W5D156"/>
<evidence type="ECO:0000256" key="1">
    <source>
        <dbReference type="ARBA" id="ARBA00001936"/>
    </source>
</evidence>
<dbReference type="HAMAP" id="MF_00047">
    <property type="entry name" value="Dala_Dala_lig"/>
    <property type="match status" value="1"/>
</dbReference>
<feature type="binding site" evidence="14">
    <location>
        <begin position="174"/>
        <end position="176"/>
    </location>
    <ligand>
        <name>ATP</name>
        <dbReference type="ChEBI" id="CHEBI:30616"/>
    </ligand>
</feature>
<evidence type="ECO:0000256" key="2">
    <source>
        <dbReference type="ARBA" id="ARBA00010871"/>
    </source>
</evidence>
<keyword evidence="3 12" id="KW-0436">Ligase</keyword>
<dbReference type="Pfam" id="PF07478">
    <property type="entry name" value="Dala_Dala_lig_C"/>
    <property type="match status" value="1"/>
</dbReference>
<dbReference type="Gene3D" id="3.30.470.20">
    <property type="entry name" value="ATP-grasp fold, B domain"/>
    <property type="match status" value="1"/>
</dbReference>
<dbReference type="PROSITE" id="PS50975">
    <property type="entry name" value="ATP_GRASP"/>
    <property type="match status" value="1"/>
</dbReference>
<dbReference type="EMBL" id="JACHYA010000001">
    <property type="protein sequence ID" value="MBB3170772.1"/>
    <property type="molecule type" value="Genomic_DNA"/>
</dbReference>
<reference evidence="18 19" key="1">
    <citation type="submission" date="2020-08" db="EMBL/GenBank/DDBJ databases">
        <title>Sequencing the genomes of 1000 actinobacteria strains.</title>
        <authorList>
            <person name="Klenk H.-P."/>
        </authorList>
    </citation>
    <scope>NUCLEOTIDE SEQUENCE [LARGE SCALE GENOMIC DNA]</scope>
    <source>
        <strain evidence="18 19">DSM 22242</strain>
    </source>
</reference>
<keyword evidence="6 16" id="KW-0067">ATP-binding</keyword>
<dbReference type="GO" id="GO:0046872">
    <property type="term" value="F:metal ion binding"/>
    <property type="evidence" value="ECO:0007669"/>
    <property type="project" value="UniProtKB-KW"/>
</dbReference>
<dbReference type="GO" id="GO:0071555">
    <property type="term" value="P:cell wall organization"/>
    <property type="evidence" value="ECO:0007669"/>
    <property type="project" value="UniProtKB-KW"/>
</dbReference>
<dbReference type="UniPathway" id="UPA00219"/>
<evidence type="ECO:0000256" key="12">
    <source>
        <dbReference type="HAMAP-Rule" id="MF_00047"/>
    </source>
</evidence>
<feature type="binding site" evidence="14">
    <location>
        <position position="140"/>
    </location>
    <ligand>
        <name>ATP</name>
        <dbReference type="ChEBI" id="CHEBI:30616"/>
    </ligand>
</feature>
<comment type="caution">
    <text evidence="18">The sequence shown here is derived from an EMBL/GenBank/DDBJ whole genome shotgun (WGS) entry which is preliminary data.</text>
</comment>
<dbReference type="NCBIfam" id="NF002528">
    <property type="entry name" value="PRK01966.1-4"/>
    <property type="match status" value="1"/>
</dbReference>
<dbReference type="GO" id="GO:0005829">
    <property type="term" value="C:cytosol"/>
    <property type="evidence" value="ECO:0007669"/>
    <property type="project" value="TreeGrafter"/>
</dbReference>
<dbReference type="NCBIfam" id="TIGR01205">
    <property type="entry name" value="D_ala_D_alaTIGR"/>
    <property type="match status" value="1"/>
</dbReference>
<dbReference type="SUPFAM" id="SSF56059">
    <property type="entry name" value="Glutathione synthetase ATP-binding domain-like"/>
    <property type="match status" value="1"/>
</dbReference>
<keyword evidence="7 15" id="KW-0460">Magnesium</keyword>
<keyword evidence="9 12" id="KW-0573">Peptidoglycan synthesis</keyword>
<dbReference type="PROSITE" id="PS00844">
    <property type="entry name" value="DALA_DALA_LIGASE_2"/>
    <property type="match status" value="1"/>
</dbReference>
<dbReference type="InterPro" id="IPR013815">
    <property type="entry name" value="ATP_grasp_subdomain_1"/>
</dbReference>
<keyword evidence="8 12" id="KW-0133">Cell shape</keyword>
<dbReference type="PANTHER" id="PTHR23132">
    <property type="entry name" value="D-ALANINE--D-ALANINE LIGASE"/>
    <property type="match status" value="1"/>
</dbReference>
<comment type="similarity">
    <text evidence="2 12">Belongs to the D-alanine--D-alanine ligase family.</text>
</comment>
<dbReference type="PANTHER" id="PTHR23132:SF25">
    <property type="entry name" value="D-ALANINE--D-ALANINE LIGASE A"/>
    <property type="match status" value="1"/>
</dbReference>
<dbReference type="InterPro" id="IPR011127">
    <property type="entry name" value="Dala_Dala_lig_N"/>
</dbReference>
<comment type="subcellular location">
    <subcellularLocation>
        <location evidence="12">Cytoplasm</location>
    </subcellularLocation>
</comment>
<feature type="binding site" evidence="14">
    <location>
        <begin position="212"/>
        <end position="219"/>
    </location>
    <ligand>
        <name>ATP</name>
        <dbReference type="ChEBI" id="CHEBI:30616"/>
    </ligand>
</feature>
<feature type="binding site" evidence="15">
    <location>
        <position position="297"/>
    </location>
    <ligand>
        <name>Mg(2+)</name>
        <dbReference type="ChEBI" id="CHEBI:18420"/>
        <label>1</label>
    </ligand>
</feature>
<evidence type="ECO:0000256" key="10">
    <source>
        <dbReference type="ARBA" id="ARBA00023211"/>
    </source>
</evidence>
<dbReference type="GO" id="GO:0008360">
    <property type="term" value="P:regulation of cell shape"/>
    <property type="evidence" value="ECO:0007669"/>
    <property type="project" value="UniProtKB-KW"/>
</dbReference>
<comment type="function">
    <text evidence="12">Cell wall formation.</text>
</comment>
<feature type="binding site" evidence="15">
    <location>
        <position position="312"/>
    </location>
    <ligand>
        <name>Mg(2+)</name>
        <dbReference type="ChEBI" id="CHEBI:18420"/>
        <label>2</label>
    </ligand>
</feature>
<feature type="binding site" evidence="14">
    <location>
        <begin position="309"/>
        <end position="310"/>
    </location>
    <ligand>
        <name>ATP</name>
        <dbReference type="ChEBI" id="CHEBI:30616"/>
    </ligand>
</feature>
<gene>
    <name evidence="12" type="primary">ddl</name>
    <name evidence="18" type="ORF">FHR31_000552</name>
</gene>
<feature type="binding site" evidence="14">
    <location>
        <begin position="182"/>
        <end position="183"/>
    </location>
    <ligand>
        <name>ATP</name>
        <dbReference type="ChEBI" id="CHEBI:30616"/>
    </ligand>
</feature>
<evidence type="ECO:0000256" key="15">
    <source>
        <dbReference type="PIRSR" id="PIRSR039102-3"/>
    </source>
</evidence>
<sequence>MGKKEEEMSKLRVLILFGGCSDEHDVSVKSAMNVAKNIDTEKYEPFYVGITRDGAWKLCERPCLGWEEQRLRAVALSPDKHTRGLLIADRRQCIIQNIDVAFPVMHGRYGEDGAVQGLFELAGIPYVGCGIASSAICLDKALTYAVASEAGVAVPEHVICGAESPTAPMDLPVFVKPARSGSSFGVSKVEQDGDFRKAVEAAAAFDEKVLVEREVRGSEVGCAVLGTGSDLVVGELDQIVLSHGFFRIHQESDPESGSENSEIRVPAEIAPEDHDRVIEVATSTFRALGCQGLARVDMFLCDDGRVVLNEVNTMPGLTSYSRYPRMMEAAGVSLANLIDCLINLALKRGA</sequence>
<comment type="catalytic activity">
    <reaction evidence="12">
        <text>2 D-alanine + ATP = D-alanyl-D-alanine + ADP + phosphate + H(+)</text>
        <dbReference type="Rhea" id="RHEA:11224"/>
        <dbReference type="ChEBI" id="CHEBI:15378"/>
        <dbReference type="ChEBI" id="CHEBI:30616"/>
        <dbReference type="ChEBI" id="CHEBI:43474"/>
        <dbReference type="ChEBI" id="CHEBI:57416"/>
        <dbReference type="ChEBI" id="CHEBI:57822"/>
        <dbReference type="ChEBI" id="CHEBI:456216"/>
        <dbReference type="EC" id="6.3.2.4"/>
    </reaction>
</comment>
<dbReference type="Gene3D" id="3.30.1490.20">
    <property type="entry name" value="ATP-grasp fold, A domain"/>
    <property type="match status" value="1"/>
</dbReference>
<evidence type="ECO:0000256" key="5">
    <source>
        <dbReference type="ARBA" id="ARBA00022741"/>
    </source>
</evidence>
<comment type="pathway">
    <text evidence="12">Cell wall biogenesis; peptidoglycan biosynthesis.</text>
</comment>
<feature type="active site" evidence="13">
    <location>
        <position position="23"/>
    </location>
</feature>
<evidence type="ECO:0000256" key="4">
    <source>
        <dbReference type="ARBA" id="ARBA00022723"/>
    </source>
</evidence>